<organism evidence="2 3">
    <name type="scientific">Octopus vulgaris</name>
    <name type="common">Common octopus</name>
    <dbReference type="NCBI Taxonomy" id="6645"/>
    <lineage>
        <taxon>Eukaryota</taxon>
        <taxon>Metazoa</taxon>
        <taxon>Spiralia</taxon>
        <taxon>Lophotrochozoa</taxon>
        <taxon>Mollusca</taxon>
        <taxon>Cephalopoda</taxon>
        <taxon>Coleoidea</taxon>
        <taxon>Octopodiformes</taxon>
        <taxon>Octopoda</taxon>
        <taxon>Incirrata</taxon>
        <taxon>Octopodidae</taxon>
        <taxon>Octopus</taxon>
    </lineage>
</organism>
<feature type="region of interest" description="Disordered" evidence="1">
    <location>
        <begin position="66"/>
        <end position="85"/>
    </location>
</feature>
<evidence type="ECO:0000313" key="3">
    <source>
        <dbReference type="Proteomes" id="UP001162480"/>
    </source>
</evidence>
<reference evidence="2" key="1">
    <citation type="submission" date="2023-08" db="EMBL/GenBank/DDBJ databases">
        <authorList>
            <person name="Alioto T."/>
            <person name="Alioto T."/>
            <person name="Gomez Garrido J."/>
        </authorList>
    </citation>
    <scope>NUCLEOTIDE SEQUENCE</scope>
</reference>
<proteinExistence type="predicted"/>
<feature type="compositionally biased region" description="Basic and acidic residues" evidence="1">
    <location>
        <begin position="68"/>
        <end position="85"/>
    </location>
</feature>
<accession>A0AA36ANQ1</accession>
<sequence>MKTADAGIVIHKKSKAKKKYGSDYNANKKAKNEVFEDAGKVIDGVNKLGLFSDDLNEWTCDEAESGTEEGKELRFGKPESHTGFW</sequence>
<evidence type="ECO:0000256" key="1">
    <source>
        <dbReference type="SAM" id="MobiDB-lite"/>
    </source>
</evidence>
<dbReference type="AlphaFoldDB" id="A0AA36ANQ1"/>
<gene>
    <name evidence="2" type="ORF">OCTVUL_1B022988</name>
</gene>
<evidence type="ECO:0000313" key="2">
    <source>
        <dbReference type="EMBL" id="CAI9718873.1"/>
    </source>
</evidence>
<keyword evidence="3" id="KW-1185">Reference proteome</keyword>
<dbReference type="Proteomes" id="UP001162480">
    <property type="component" value="Chromosome 2"/>
</dbReference>
<name>A0AA36ANQ1_OCTVU</name>
<dbReference type="EMBL" id="OX597815">
    <property type="protein sequence ID" value="CAI9718873.1"/>
    <property type="molecule type" value="Genomic_DNA"/>
</dbReference>
<protein>
    <submittedName>
        <fullName evidence="2">Uncharacterized protein</fullName>
    </submittedName>
</protein>